<evidence type="ECO:0000313" key="2">
    <source>
        <dbReference type="Proteomes" id="UP000023152"/>
    </source>
</evidence>
<organism evidence="1 2">
    <name type="scientific">Reticulomyxa filosa</name>
    <dbReference type="NCBI Taxonomy" id="46433"/>
    <lineage>
        <taxon>Eukaryota</taxon>
        <taxon>Sar</taxon>
        <taxon>Rhizaria</taxon>
        <taxon>Retaria</taxon>
        <taxon>Foraminifera</taxon>
        <taxon>Monothalamids</taxon>
        <taxon>Reticulomyxidae</taxon>
        <taxon>Reticulomyxa</taxon>
    </lineage>
</organism>
<proteinExistence type="predicted"/>
<dbReference type="AlphaFoldDB" id="X6LHM2"/>
<sequence length="164" mass="18777">MQIYNCIIKTKSDEMDHPKHILTLITDSHRDNEKDGELKVFNTNNMPFWLSVKGGLILLNSNININNNNQDKEKEEIHGDGHDRTITRVNTFVIVLVKSMCVIANLRQIETIKILGKSSYIILSQANDIIKSIDDSFLSHDTTNLSYLYLLSLMQKSETTNLQK</sequence>
<comment type="caution">
    <text evidence="1">The sequence shown here is derived from an EMBL/GenBank/DDBJ whole genome shotgun (WGS) entry which is preliminary data.</text>
</comment>
<dbReference type="EMBL" id="ASPP01041607">
    <property type="protein sequence ID" value="ETO00225.1"/>
    <property type="molecule type" value="Genomic_DNA"/>
</dbReference>
<name>X6LHM2_RETFI</name>
<gene>
    <name evidence="1" type="ORF">RFI_37222</name>
</gene>
<evidence type="ECO:0000313" key="1">
    <source>
        <dbReference type="EMBL" id="ETO00225.1"/>
    </source>
</evidence>
<protein>
    <submittedName>
        <fullName evidence="1">Uncharacterized protein</fullName>
    </submittedName>
</protein>
<accession>X6LHM2</accession>
<reference evidence="1 2" key="1">
    <citation type="journal article" date="2013" name="Curr. Biol.">
        <title>The Genome of the Foraminiferan Reticulomyxa filosa.</title>
        <authorList>
            <person name="Glockner G."/>
            <person name="Hulsmann N."/>
            <person name="Schleicher M."/>
            <person name="Noegel A.A."/>
            <person name="Eichinger L."/>
            <person name="Gallinger C."/>
            <person name="Pawlowski J."/>
            <person name="Sierra R."/>
            <person name="Euteneuer U."/>
            <person name="Pillet L."/>
            <person name="Moustafa A."/>
            <person name="Platzer M."/>
            <person name="Groth M."/>
            <person name="Szafranski K."/>
            <person name="Schliwa M."/>
        </authorList>
    </citation>
    <scope>NUCLEOTIDE SEQUENCE [LARGE SCALE GENOMIC DNA]</scope>
</reference>
<keyword evidence="2" id="KW-1185">Reference proteome</keyword>
<dbReference type="Proteomes" id="UP000023152">
    <property type="component" value="Unassembled WGS sequence"/>
</dbReference>